<dbReference type="InterPro" id="IPR001610">
    <property type="entry name" value="PAC"/>
</dbReference>
<dbReference type="InterPro" id="IPR003661">
    <property type="entry name" value="HisK_dim/P_dom"/>
</dbReference>
<feature type="domain" description="PAS" evidence="15">
    <location>
        <begin position="39"/>
        <end position="92"/>
    </location>
</feature>
<evidence type="ECO:0000259" key="15">
    <source>
        <dbReference type="PROSITE" id="PS50112"/>
    </source>
</evidence>
<dbReference type="GO" id="GO:0007234">
    <property type="term" value="P:osmosensory signaling via phosphorelay pathway"/>
    <property type="evidence" value="ECO:0007669"/>
    <property type="project" value="TreeGrafter"/>
</dbReference>
<organism evidence="16 17">
    <name type="scientific">Fundidesulfovibrio magnetotacticus</name>
    <dbReference type="NCBI Taxonomy" id="2730080"/>
    <lineage>
        <taxon>Bacteria</taxon>
        <taxon>Pseudomonadati</taxon>
        <taxon>Thermodesulfobacteriota</taxon>
        <taxon>Desulfovibrionia</taxon>
        <taxon>Desulfovibrionales</taxon>
        <taxon>Desulfovibrionaceae</taxon>
        <taxon>Fundidesulfovibrio</taxon>
    </lineage>
</organism>
<dbReference type="Pfam" id="PF02518">
    <property type="entry name" value="HATPase_c"/>
    <property type="match status" value="1"/>
</dbReference>
<evidence type="ECO:0000256" key="12">
    <source>
        <dbReference type="SAM" id="Coils"/>
    </source>
</evidence>
<dbReference type="Gene3D" id="3.30.450.20">
    <property type="entry name" value="PAS domain"/>
    <property type="match status" value="1"/>
</dbReference>
<dbReference type="InterPro" id="IPR050351">
    <property type="entry name" value="BphY/WalK/GraS-like"/>
</dbReference>
<dbReference type="EMBL" id="BLTE01000004">
    <property type="protein sequence ID" value="GFK93340.1"/>
    <property type="molecule type" value="Genomic_DNA"/>
</dbReference>
<reference evidence="16 17" key="2">
    <citation type="submission" date="2020-05" db="EMBL/GenBank/DDBJ databases">
        <title>Draft genome sequence of Desulfovibrio sp. strainFSS-1.</title>
        <authorList>
            <person name="Shimoshige H."/>
            <person name="Kobayashi H."/>
            <person name="Maekawa T."/>
        </authorList>
    </citation>
    <scope>NUCLEOTIDE SEQUENCE [LARGE SCALE GENOMIC DNA]</scope>
    <source>
        <strain evidence="16 17">SIID29052-01</strain>
    </source>
</reference>
<dbReference type="InterPro" id="IPR036097">
    <property type="entry name" value="HisK_dim/P_sf"/>
</dbReference>
<dbReference type="SUPFAM" id="SSF47384">
    <property type="entry name" value="Homodimeric domain of signal transducing histidine kinase"/>
    <property type="match status" value="1"/>
</dbReference>
<dbReference type="PANTHER" id="PTHR42878">
    <property type="entry name" value="TWO-COMPONENT HISTIDINE KINASE"/>
    <property type="match status" value="1"/>
</dbReference>
<evidence type="ECO:0000256" key="5">
    <source>
        <dbReference type="ARBA" id="ARBA00022692"/>
    </source>
</evidence>
<dbReference type="InterPro" id="IPR003594">
    <property type="entry name" value="HATPase_dom"/>
</dbReference>
<comment type="subcellular location">
    <subcellularLocation>
        <location evidence="2">Membrane</location>
        <topology evidence="2">Multi-pass membrane protein</topology>
    </subcellularLocation>
</comment>
<dbReference type="InterPro" id="IPR013656">
    <property type="entry name" value="PAS_4"/>
</dbReference>
<dbReference type="SUPFAM" id="SSF55785">
    <property type="entry name" value="PYP-like sensor domain (PAS domain)"/>
    <property type="match status" value="1"/>
</dbReference>
<reference evidence="16 17" key="1">
    <citation type="submission" date="2020-04" db="EMBL/GenBank/DDBJ databases">
        <authorList>
            <consortium name="Desulfovibrio sp. FSS-1 genome sequencing consortium"/>
            <person name="Shimoshige H."/>
            <person name="Kobayashi H."/>
            <person name="Maekawa T."/>
        </authorList>
    </citation>
    <scope>NUCLEOTIDE SEQUENCE [LARGE SCALE GENOMIC DNA]</scope>
    <source>
        <strain evidence="16 17">SIID29052-01</strain>
    </source>
</reference>
<keyword evidence="5" id="KW-0812">Transmembrane</keyword>
<name>A0A6V8LQS5_9BACT</name>
<evidence type="ECO:0000256" key="2">
    <source>
        <dbReference type="ARBA" id="ARBA00004141"/>
    </source>
</evidence>
<evidence type="ECO:0000256" key="8">
    <source>
        <dbReference type="ARBA" id="ARBA00022840"/>
    </source>
</evidence>
<feature type="region of interest" description="Disordered" evidence="13">
    <location>
        <begin position="383"/>
        <end position="405"/>
    </location>
</feature>
<evidence type="ECO:0000313" key="17">
    <source>
        <dbReference type="Proteomes" id="UP000494245"/>
    </source>
</evidence>
<dbReference type="GO" id="GO:0016020">
    <property type="term" value="C:membrane"/>
    <property type="evidence" value="ECO:0007669"/>
    <property type="project" value="UniProtKB-SubCell"/>
</dbReference>
<dbReference type="Gene3D" id="1.10.287.130">
    <property type="match status" value="1"/>
</dbReference>
<dbReference type="GO" id="GO:0005524">
    <property type="term" value="F:ATP binding"/>
    <property type="evidence" value="ECO:0007669"/>
    <property type="project" value="UniProtKB-KW"/>
</dbReference>
<keyword evidence="12" id="KW-0175">Coiled coil</keyword>
<dbReference type="CDD" id="cd00130">
    <property type="entry name" value="PAS"/>
    <property type="match status" value="1"/>
</dbReference>
<dbReference type="InterPro" id="IPR000014">
    <property type="entry name" value="PAS"/>
</dbReference>
<evidence type="ECO:0000256" key="7">
    <source>
        <dbReference type="ARBA" id="ARBA00022777"/>
    </source>
</evidence>
<evidence type="ECO:0000256" key="6">
    <source>
        <dbReference type="ARBA" id="ARBA00022741"/>
    </source>
</evidence>
<feature type="domain" description="Histidine kinase" evidence="14">
    <location>
        <begin position="170"/>
        <end position="386"/>
    </location>
</feature>
<evidence type="ECO:0000256" key="1">
    <source>
        <dbReference type="ARBA" id="ARBA00000085"/>
    </source>
</evidence>
<dbReference type="GO" id="GO:0000156">
    <property type="term" value="F:phosphorelay response regulator activity"/>
    <property type="evidence" value="ECO:0007669"/>
    <property type="project" value="TreeGrafter"/>
</dbReference>
<dbReference type="CDD" id="cd00082">
    <property type="entry name" value="HisKA"/>
    <property type="match status" value="1"/>
</dbReference>
<dbReference type="SMART" id="SM00086">
    <property type="entry name" value="PAC"/>
    <property type="match status" value="1"/>
</dbReference>
<dbReference type="Gene3D" id="3.30.565.10">
    <property type="entry name" value="Histidine kinase-like ATPase, C-terminal domain"/>
    <property type="match status" value="1"/>
</dbReference>
<proteinExistence type="predicted"/>
<dbReference type="GO" id="GO:0030295">
    <property type="term" value="F:protein kinase activator activity"/>
    <property type="evidence" value="ECO:0007669"/>
    <property type="project" value="TreeGrafter"/>
</dbReference>
<evidence type="ECO:0000256" key="13">
    <source>
        <dbReference type="SAM" id="MobiDB-lite"/>
    </source>
</evidence>
<dbReference type="EC" id="2.7.13.3" evidence="3"/>
<dbReference type="SMART" id="SM00091">
    <property type="entry name" value="PAS"/>
    <property type="match status" value="1"/>
</dbReference>
<keyword evidence="11" id="KW-0472">Membrane</keyword>
<dbReference type="SMART" id="SM00388">
    <property type="entry name" value="HisKA"/>
    <property type="match status" value="1"/>
</dbReference>
<dbReference type="InterPro" id="IPR005467">
    <property type="entry name" value="His_kinase_dom"/>
</dbReference>
<dbReference type="GO" id="GO:0000155">
    <property type="term" value="F:phosphorelay sensor kinase activity"/>
    <property type="evidence" value="ECO:0007669"/>
    <property type="project" value="InterPro"/>
</dbReference>
<evidence type="ECO:0000256" key="9">
    <source>
        <dbReference type="ARBA" id="ARBA00022989"/>
    </source>
</evidence>
<gene>
    <name evidence="16" type="primary">fixL_1</name>
    <name evidence="16" type="ORF">NNJEOMEG_01172</name>
</gene>
<keyword evidence="4 16" id="KW-0808">Transferase</keyword>
<evidence type="ECO:0000256" key="10">
    <source>
        <dbReference type="ARBA" id="ARBA00023012"/>
    </source>
</evidence>
<evidence type="ECO:0000256" key="11">
    <source>
        <dbReference type="ARBA" id="ARBA00023136"/>
    </source>
</evidence>
<dbReference type="Pfam" id="PF00512">
    <property type="entry name" value="HisKA"/>
    <property type="match status" value="1"/>
</dbReference>
<dbReference type="PROSITE" id="PS50112">
    <property type="entry name" value="PAS"/>
    <property type="match status" value="1"/>
</dbReference>
<keyword evidence="17" id="KW-1185">Reference proteome</keyword>
<dbReference type="Pfam" id="PF08448">
    <property type="entry name" value="PAS_4"/>
    <property type="match status" value="1"/>
</dbReference>
<keyword evidence="8" id="KW-0067">ATP-binding</keyword>
<sequence length="405" mass="44437">MSPGKRDGGDITSRLRGELDALARRERHCQMLRRLLEELREEYRSLALSAPDAIVACDAKGQVVFYNHAAQALFGREPEEVMGTSLESLLPERMRERHGQGFGRAARAGRTLKPRVAVECVGLHADGSEFPVEITHSSWKRGQATYFAAFIRDISERKHYERLREDVERIVRHDLKSPLLGIVGFARLLMEDDSLTAKHREWARLIHDSGQQMDRLLANSQAMLRMRQGDYSVTPRPVDLTRLLEELGKRFEPVLRERGVGLACETSQGAEGEGACSIQGEEAFLDDMLSNLIKNAVEASPEGASVSVTLRREGGHAVVDIHNLGVIPPGVRERFFEPYVTGGKPGGTGLGAHSALLIARAHDGEIDFTSDEEEGTHVLVRLPVGGSGEASGEGPEESGGELSGH</sequence>
<dbReference type="PANTHER" id="PTHR42878:SF7">
    <property type="entry name" value="SENSOR HISTIDINE KINASE GLRK"/>
    <property type="match status" value="1"/>
</dbReference>
<dbReference type="AlphaFoldDB" id="A0A6V8LQS5"/>
<evidence type="ECO:0000256" key="4">
    <source>
        <dbReference type="ARBA" id="ARBA00022679"/>
    </source>
</evidence>
<keyword evidence="6" id="KW-0547">Nucleotide-binding</keyword>
<dbReference type="InterPro" id="IPR035965">
    <property type="entry name" value="PAS-like_dom_sf"/>
</dbReference>
<dbReference type="InterPro" id="IPR036890">
    <property type="entry name" value="HATPase_C_sf"/>
</dbReference>
<dbReference type="SUPFAM" id="SSF55874">
    <property type="entry name" value="ATPase domain of HSP90 chaperone/DNA topoisomerase II/histidine kinase"/>
    <property type="match status" value="1"/>
</dbReference>
<feature type="coiled-coil region" evidence="12">
    <location>
        <begin position="22"/>
        <end position="49"/>
    </location>
</feature>
<dbReference type="RefSeq" id="WP_173082277.1">
    <property type="nucleotide sequence ID" value="NZ_BLTE01000004.1"/>
</dbReference>
<evidence type="ECO:0000259" key="14">
    <source>
        <dbReference type="PROSITE" id="PS50109"/>
    </source>
</evidence>
<comment type="caution">
    <text evidence="16">The sequence shown here is derived from an EMBL/GenBank/DDBJ whole genome shotgun (WGS) entry which is preliminary data.</text>
</comment>
<comment type="catalytic activity">
    <reaction evidence="1">
        <text>ATP + protein L-histidine = ADP + protein N-phospho-L-histidine.</text>
        <dbReference type="EC" id="2.7.13.3"/>
    </reaction>
</comment>
<dbReference type="Proteomes" id="UP000494245">
    <property type="component" value="Unassembled WGS sequence"/>
</dbReference>
<dbReference type="SMART" id="SM00387">
    <property type="entry name" value="HATPase_c"/>
    <property type="match status" value="1"/>
</dbReference>
<protein>
    <recommendedName>
        <fullName evidence="3">histidine kinase</fullName>
        <ecNumber evidence="3">2.7.13.3</ecNumber>
    </recommendedName>
</protein>
<keyword evidence="7" id="KW-0418">Kinase</keyword>
<evidence type="ECO:0000256" key="3">
    <source>
        <dbReference type="ARBA" id="ARBA00012438"/>
    </source>
</evidence>
<keyword evidence="9" id="KW-1133">Transmembrane helix</keyword>
<dbReference type="PROSITE" id="PS50109">
    <property type="entry name" value="HIS_KIN"/>
    <property type="match status" value="1"/>
</dbReference>
<dbReference type="NCBIfam" id="TIGR00229">
    <property type="entry name" value="sensory_box"/>
    <property type="match status" value="1"/>
</dbReference>
<evidence type="ECO:0000313" key="16">
    <source>
        <dbReference type="EMBL" id="GFK93340.1"/>
    </source>
</evidence>
<accession>A0A6V8LQS5</accession>
<keyword evidence="10" id="KW-0902">Two-component regulatory system</keyword>